<evidence type="ECO:0000313" key="1">
    <source>
        <dbReference type="EMBL" id="ABQ79956.1"/>
    </source>
</evidence>
<dbReference type="KEGG" id="ppf:Pput_3832"/>
<protein>
    <submittedName>
        <fullName evidence="1">Uncharacterized protein</fullName>
    </submittedName>
</protein>
<sequence>MSGLKAAPEKPHIPDLNERDEIDLDKLGADALVVRIKYTGMDGADTVSPRWIGANPGGDAFDDTGAGYPVDPIDGVEVKIDNATIRGAAGGWAFLSYTVFPSGGNPLESLRQFCYVGVRPQEGGETLAVLQALPSHGLVIQPRKLPVGGVMTVLVAPYQAMQPGDKVHLKVVGYDEDGVKDDDWSRTLLVDEDHFDKEALSATVPKNFFSLLEKGHAEGSYSIELKNGSKLDSPVQRWEIDSGATLPQPLEKPAIDGYAEGEPLEPAKLRSGVTIRVPVYPSMASSDRVVMHWRSPVGDLIQSVRVDPSTMEAASIPFQVSGETLAANGGTTVWLSYQYGRPGESLSSSELQVEILPMREALVAPDIRGANPDATPDWGTMEALSGIDGVYVVVPTGVVAPGERVQVHWIGHSEWGQYVAKEPASTADPLRFFIPAQYVVANMARGDKDESRRFKVFYRVINEADEADYFDSVAYHLRVAPLPHEQLPQIICKGVSGKELPLSEVPEDGADLELETWYFIAEKQLLTLSIVGVTAEGEQEYVFHDAIEVSPGEVETGVKAKLPKDILKRLIVGERFTLYPRLSYDGGIYYTPFRVNNLTLVD</sequence>
<accession>A5W746</accession>
<gene>
    <name evidence="1" type="ordered locus">Pput_3832</name>
</gene>
<dbReference type="HOGENOM" id="CLU_031787_0_0_6"/>
<dbReference type="AlphaFoldDB" id="A5W746"/>
<name>A5W746_PSEP1</name>
<dbReference type="EMBL" id="CP000712">
    <property type="protein sequence ID" value="ABQ79956.1"/>
    <property type="molecule type" value="Genomic_DNA"/>
</dbReference>
<proteinExistence type="predicted"/>
<reference evidence="1" key="1">
    <citation type="submission" date="2007-05" db="EMBL/GenBank/DDBJ databases">
        <title>Complete sequence of Pseudomonas putida F1.</title>
        <authorList>
            <consortium name="US DOE Joint Genome Institute"/>
            <person name="Copeland A."/>
            <person name="Lucas S."/>
            <person name="Lapidus A."/>
            <person name="Barry K."/>
            <person name="Detter J.C."/>
            <person name="Glavina del Rio T."/>
            <person name="Hammon N."/>
            <person name="Israni S."/>
            <person name="Dalin E."/>
            <person name="Tice H."/>
            <person name="Pitluck S."/>
            <person name="Chain P."/>
            <person name="Malfatti S."/>
            <person name="Shin M."/>
            <person name="Vergez L."/>
            <person name="Schmutz J."/>
            <person name="Larimer F."/>
            <person name="Land M."/>
            <person name="Hauser L."/>
            <person name="Kyrpides N."/>
            <person name="Lykidis A."/>
            <person name="Parales R."/>
            <person name="Richardson P."/>
        </authorList>
    </citation>
    <scope>NUCLEOTIDE SEQUENCE [LARGE SCALE GENOMIC DNA]</scope>
    <source>
        <strain evidence="1">F1</strain>
    </source>
</reference>
<organism evidence="1">
    <name type="scientific">Pseudomonas putida (strain ATCC 700007 / DSM 6899 / JCM 31910 / BCRC 17059 / LMG 24140 / F1)</name>
    <dbReference type="NCBI Taxonomy" id="351746"/>
    <lineage>
        <taxon>Bacteria</taxon>
        <taxon>Pseudomonadati</taxon>
        <taxon>Pseudomonadota</taxon>
        <taxon>Gammaproteobacteria</taxon>
        <taxon>Pseudomonadales</taxon>
        <taxon>Pseudomonadaceae</taxon>
        <taxon>Pseudomonas</taxon>
    </lineage>
</organism>